<feature type="region of interest" description="Disordered" evidence="1">
    <location>
        <begin position="72"/>
        <end position="117"/>
    </location>
</feature>
<accession>A0AAN8DBT4</accession>
<feature type="compositionally biased region" description="Basic and acidic residues" evidence="1">
    <location>
        <begin position="91"/>
        <end position="117"/>
    </location>
</feature>
<dbReference type="EMBL" id="JAULUE010002046">
    <property type="protein sequence ID" value="KAK5914848.1"/>
    <property type="molecule type" value="Genomic_DNA"/>
</dbReference>
<proteinExistence type="predicted"/>
<evidence type="ECO:0000313" key="3">
    <source>
        <dbReference type="Proteomes" id="UP001335648"/>
    </source>
</evidence>
<keyword evidence="3" id="KW-1185">Reference proteome</keyword>
<gene>
    <name evidence="2" type="ORF">CesoFtcFv8_000496</name>
</gene>
<evidence type="ECO:0000256" key="1">
    <source>
        <dbReference type="SAM" id="MobiDB-lite"/>
    </source>
</evidence>
<dbReference type="AlphaFoldDB" id="A0AAN8DBT4"/>
<sequence length="117" mass="13633">MSNVWIYHPVFVFSDRRRRVNEVSSRSPLCRSADLHECYLFKAQLILNCHAPIIPSPAFLFNPINPPLSLHSHSPTCRNHYDGHSNMNQTSERRAAADRRDNYSRRSAKTTREGQRR</sequence>
<protein>
    <submittedName>
        <fullName evidence="2">Uncharacterized protein</fullName>
    </submittedName>
</protein>
<dbReference type="Proteomes" id="UP001335648">
    <property type="component" value="Unassembled WGS sequence"/>
</dbReference>
<comment type="caution">
    <text evidence="2">The sequence shown here is derived from an EMBL/GenBank/DDBJ whole genome shotgun (WGS) entry which is preliminary data.</text>
</comment>
<organism evidence="2 3">
    <name type="scientific">Champsocephalus esox</name>
    <name type="common">pike icefish</name>
    <dbReference type="NCBI Taxonomy" id="159716"/>
    <lineage>
        <taxon>Eukaryota</taxon>
        <taxon>Metazoa</taxon>
        <taxon>Chordata</taxon>
        <taxon>Craniata</taxon>
        <taxon>Vertebrata</taxon>
        <taxon>Euteleostomi</taxon>
        <taxon>Actinopterygii</taxon>
        <taxon>Neopterygii</taxon>
        <taxon>Teleostei</taxon>
        <taxon>Neoteleostei</taxon>
        <taxon>Acanthomorphata</taxon>
        <taxon>Eupercaria</taxon>
        <taxon>Perciformes</taxon>
        <taxon>Notothenioidei</taxon>
        <taxon>Channichthyidae</taxon>
        <taxon>Champsocephalus</taxon>
    </lineage>
</organism>
<name>A0AAN8DBT4_9TELE</name>
<reference evidence="2 3" key="1">
    <citation type="journal article" date="2023" name="Mol. Biol. Evol.">
        <title>Genomics of Secondarily Temperate Adaptation in the Only Non-Antarctic Icefish.</title>
        <authorList>
            <person name="Rivera-Colon A.G."/>
            <person name="Rayamajhi N."/>
            <person name="Minhas B.F."/>
            <person name="Madrigal G."/>
            <person name="Bilyk K.T."/>
            <person name="Yoon V."/>
            <person name="Hune M."/>
            <person name="Gregory S."/>
            <person name="Cheng C.H.C."/>
            <person name="Catchen J.M."/>
        </authorList>
    </citation>
    <scope>NUCLEOTIDE SEQUENCE [LARGE SCALE GENOMIC DNA]</scope>
    <source>
        <strain evidence="2">JC2023a</strain>
    </source>
</reference>
<evidence type="ECO:0000313" key="2">
    <source>
        <dbReference type="EMBL" id="KAK5914848.1"/>
    </source>
</evidence>